<accession>A0A3E4UB49</accession>
<dbReference type="GeneID" id="93147912"/>
<comment type="caution">
    <text evidence="3">The sequence shown here is derived from an EMBL/GenBank/DDBJ whole genome shotgun (WGS) entry which is preliminary data.</text>
</comment>
<evidence type="ECO:0000313" key="3">
    <source>
        <dbReference type="EMBL" id="RGM06261.1"/>
    </source>
</evidence>
<dbReference type="Gene3D" id="3.40.50.10400">
    <property type="entry name" value="Hypothetical protein PA1492"/>
    <property type="match status" value="1"/>
</dbReference>
<protein>
    <recommendedName>
        <fullName evidence="1">DUF7768 domain-containing protein</fullName>
    </recommendedName>
</protein>
<sequence length="225" mass="25959">MRLVYLCSPYRGDYETNIRLAKQYCKNALESGVVAFAPHLYFAQFYPDTIPEQRKAGLEMGLNMLEKSDELWVMGKIHSEGMRGEINFAKEHNIPVFYVPKPLEIKSYPISIDGNELLSERDCIEESHNRNYESRLVVLSYSSLKPEYRMPRNQIWYASHGPGCGPGAKFSDTVHLYHPIDEDRMAVSRREILGEIRPEVLEMLQQLYPGLQMNRGILETEGPEL</sequence>
<evidence type="ECO:0000259" key="1">
    <source>
        <dbReference type="Pfam" id="PF24963"/>
    </source>
</evidence>
<dbReference type="Pfam" id="PF24963">
    <property type="entry name" value="DUF7768"/>
    <property type="match status" value="1"/>
</dbReference>
<dbReference type="RefSeq" id="WP_006771465.1">
    <property type="nucleotide sequence ID" value="NZ_CP102274.1"/>
</dbReference>
<evidence type="ECO:0000313" key="2">
    <source>
        <dbReference type="EMBL" id="RGD71389.1"/>
    </source>
</evidence>
<dbReference type="OrthoDB" id="9807423at2"/>
<feature type="domain" description="DUF7768" evidence="1">
    <location>
        <begin position="3"/>
        <end position="98"/>
    </location>
</feature>
<proteinExistence type="predicted"/>
<reference evidence="4 5" key="1">
    <citation type="submission" date="2018-08" db="EMBL/GenBank/DDBJ databases">
        <title>A genome reference for cultivated species of the human gut microbiota.</title>
        <authorList>
            <person name="Zou Y."/>
            <person name="Xue W."/>
            <person name="Luo G."/>
        </authorList>
    </citation>
    <scope>NUCLEOTIDE SEQUENCE [LARGE SCALE GENOMIC DNA]</scope>
    <source>
        <strain evidence="2 4">AF19-13AC</strain>
        <strain evidence="3 5">TF05-11AC</strain>
    </source>
</reference>
<dbReference type="Proteomes" id="UP000261257">
    <property type="component" value="Unassembled WGS sequence"/>
</dbReference>
<name>A0A3E4UB49_9FIRM</name>
<dbReference type="SUPFAM" id="SSF52309">
    <property type="entry name" value="N-(deoxy)ribosyltransferase-like"/>
    <property type="match status" value="1"/>
</dbReference>
<dbReference type="EMBL" id="QTJW01000004">
    <property type="protein sequence ID" value="RGD71389.1"/>
    <property type="molecule type" value="Genomic_DNA"/>
</dbReference>
<dbReference type="EMBL" id="QSSQ01000005">
    <property type="protein sequence ID" value="RGM06261.1"/>
    <property type="molecule type" value="Genomic_DNA"/>
</dbReference>
<dbReference type="InterPro" id="IPR056670">
    <property type="entry name" value="DUF7768"/>
</dbReference>
<dbReference type="AlphaFoldDB" id="A0A3E4UB49"/>
<evidence type="ECO:0000313" key="4">
    <source>
        <dbReference type="Proteomes" id="UP000261023"/>
    </source>
</evidence>
<gene>
    <name evidence="2" type="ORF">DWX31_07330</name>
    <name evidence="3" type="ORF">DXC39_08860</name>
</gene>
<evidence type="ECO:0000313" key="5">
    <source>
        <dbReference type="Proteomes" id="UP000261257"/>
    </source>
</evidence>
<organism evidence="3 5">
    <name type="scientific">Hungatella hathewayi</name>
    <dbReference type="NCBI Taxonomy" id="154046"/>
    <lineage>
        <taxon>Bacteria</taxon>
        <taxon>Bacillati</taxon>
        <taxon>Bacillota</taxon>
        <taxon>Clostridia</taxon>
        <taxon>Lachnospirales</taxon>
        <taxon>Lachnospiraceae</taxon>
        <taxon>Hungatella</taxon>
    </lineage>
</organism>
<dbReference type="Proteomes" id="UP000261023">
    <property type="component" value="Unassembled WGS sequence"/>
</dbReference>